<accession>A0A251RTP3</accession>
<evidence type="ECO:0000256" key="11">
    <source>
        <dbReference type="ARBA" id="ARBA00022840"/>
    </source>
</evidence>
<dbReference type="InParanoid" id="A0A251RTP3"/>
<dbReference type="InterPro" id="IPR051824">
    <property type="entry name" value="LRR_Rcpt-Like_S/T_Kinase"/>
</dbReference>
<protein>
    <recommendedName>
        <fullName evidence="3">non-specific serine/threonine protein kinase</fullName>
        <ecNumber evidence="3">2.7.11.1</ecNumber>
    </recommendedName>
</protein>
<dbReference type="Pfam" id="PF00560">
    <property type="entry name" value="LRR_1"/>
    <property type="match status" value="2"/>
</dbReference>
<dbReference type="GO" id="GO:0005886">
    <property type="term" value="C:plasma membrane"/>
    <property type="evidence" value="ECO:0007669"/>
    <property type="project" value="UniProtKB-SubCell"/>
</dbReference>
<dbReference type="InterPro" id="IPR001611">
    <property type="entry name" value="Leu-rich_rpt"/>
</dbReference>
<dbReference type="Proteomes" id="UP000215914">
    <property type="component" value="Chromosome 17"/>
</dbReference>
<dbReference type="FunFam" id="2.60.120.430:FF:000004">
    <property type="entry name" value="Putative leucine-rich repeat receptor-like serine/threonine-protein kinase"/>
    <property type="match status" value="1"/>
</dbReference>
<evidence type="ECO:0000256" key="10">
    <source>
        <dbReference type="ARBA" id="ARBA00022741"/>
    </source>
</evidence>
<evidence type="ECO:0000256" key="16">
    <source>
        <dbReference type="ARBA" id="ARBA00048679"/>
    </source>
</evidence>
<evidence type="ECO:0000256" key="14">
    <source>
        <dbReference type="ARBA" id="ARBA00023180"/>
    </source>
</evidence>
<dbReference type="GO" id="GO:0004674">
    <property type="term" value="F:protein serine/threonine kinase activity"/>
    <property type="evidence" value="ECO:0007669"/>
    <property type="project" value="UniProtKB-EC"/>
</dbReference>
<dbReference type="Pfam" id="PF13855">
    <property type="entry name" value="LRR_8"/>
    <property type="match status" value="2"/>
</dbReference>
<proteinExistence type="predicted"/>
<evidence type="ECO:0000256" key="5">
    <source>
        <dbReference type="ARBA" id="ARBA00022553"/>
    </source>
</evidence>
<dbReference type="Gene3D" id="2.60.120.430">
    <property type="entry name" value="Galactose-binding lectin"/>
    <property type="match status" value="1"/>
</dbReference>
<dbReference type="InterPro" id="IPR021720">
    <property type="entry name" value="Malectin_dom"/>
</dbReference>
<evidence type="ECO:0000256" key="1">
    <source>
        <dbReference type="ARBA" id="ARBA00004236"/>
    </source>
</evidence>
<dbReference type="PANTHER" id="PTHR48006:SF68">
    <property type="entry name" value="PROTEIN KINASE DOMAIN-CONTAINING PROTEIN"/>
    <property type="match status" value="1"/>
</dbReference>
<dbReference type="OMA" id="ANGSECH"/>
<dbReference type="FunFam" id="3.80.10.10:FF:000433">
    <property type="entry name" value="Putative LRR receptor-like serine/threonine-protein kinase isoform A"/>
    <property type="match status" value="1"/>
</dbReference>
<organism evidence="19 20">
    <name type="scientific">Helianthus annuus</name>
    <name type="common">Common sunflower</name>
    <dbReference type="NCBI Taxonomy" id="4232"/>
    <lineage>
        <taxon>Eukaryota</taxon>
        <taxon>Viridiplantae</taxon>
        <taxon>Streptophyta</taxon>
        <taxon>Embryophyta</taxon>
        <taxon>Tracheophyta</taxon>
        <taxon>Spermatophyta</taxon>
        <taxon>Magnoliopsida</taxon>
        <taxon>eudicotyledons</taxon>
        <taxon>Gunneridae</taxon>
        <taxon>Pentapetalae</taxon>
        <taxon>asterids</taxon>
        <taxon>campanulids</taxon>
        <taxon>Asterales</taxon>
        <taxon>Asteraceae</taxon>
        <taxon>Asteroideae</taxon>
        <taxon>Heliantheae alliance</taxon>
        <taxon>Heliantheae</taxon>
        <taxon>Helianthus</taxon>
    </lineage>
</organism>
<keyword evidence="8 17" id="KW-0732">Signal</keyword>
<keyword evidence="4" id="KW-1003">Cell membrane</keyword>
<keyword evidence="12" id="KW-0472">Membrane</keyword>
<evidence type="ECO:0000256" key="8">
    <source>
        <dbReference type="ARBA" id="ARBA00022729"/>
    </source>
</evidence>
<keyword evidence="10" id="KW-0547">Nucleotide-binding</keyword>
<evidence type="ECO:0000256" key="15">
    <source>
        <dbReference type="ARBA" id="ARBA00047899"/>
    </source>
</evidence>
<dbReference type="InterPro" id="IPR032675">
    <property type="entry name" value="LRR_dom_sf"/>
</dbReference>
<keyword evidence="6" id="KW-0433">Leucine-rich repeat</keyword>
<evidence type="ECO:0000256" key="9">
    <source>
        <dbReference type="ARBA" id="ARBA00022737"/>
    </source>
</evidence>
<dbReference type="AlphaFoldDB" id="A0A251RTP3"/>
<comment type="catalytic activity">
    <reaction evidence="16">
        <text>L-seryl-[protein] + ATP = O-phospho-L-seryl-[protein] + ADP + H(+)</text>
        <dbReference type="Rhea" id="RHEA:17989"/>
        <dbReference type="Rhea" id="RHEA-COMP:9863"/>
        <dbReference type="Rhea" id="RHEA-COMP:11604"/>
        <dbReference type="ChEBI" id="CHEBI:15378"/>
        <dbReference type="ChEBI" id="CHEBI:29999"/>
        <dbReference type="ChEBI" id="CHEBI:30616"/>
        <dbReference type="ChEBI" id="CHEBI:83421"/>
        <dbReference type="ChEBI" id="CHEBI:456216"/>
        <dbReference type="EC" id="2.7.11.1"/>
    </reaction>
</comment>
<reference evidence="20" key="1">
    <citation type="journal article" date="2017" name="Nature">
        <title>The sunflower genome provides insights into oil metabolism, flowering and Asterid evolution.</title>
        <authorList>
            <person name="Badouin H."/>
            <person name="Gouzy J."/>
            <person name="Grassa C.J."/>
            <person name="Murat F."/>
            <person name="Staton S.E."/>
            <person name="Cottret L."/>
            <person name="Lelandais-Briere C."/>
            <person name="Owens G.L."/>
            <person name="Carrere S."/>
            <person name="Mayjonade B."/>
            <person name="Legrand L."/>
            <person name="Gill N."/>
            <person name="Kane N.C."/>
            <person name="Bowers J.E."/>
            <person name="Hubner S."/>
            <person name="Bellec A."/>
            <person name="Berard A."/>
            <person name="Berges H."/>
            <person name="Blanchet N."/>
            <person name="Boniface M.C."/>
            <person name="Brunel D."/>
            <person name="Catrice O."/>
            <person name="Chaidir N."/>
            <person name="Claudel C."/>
            <person name="Donnadieu C."/>
            <person name="Faraut T."/>
            <person name="Fievet G."/>
            <person name="Helmstetter N."/>
            <person name="King M."/>
            <person name="Knapp S.J."/>
            <person name="Lai Z."/>
            <person name="Le Paslier M.C."/>
            <person name="Lippi Y."/>
            <person name="Lorenzon L."/>
            <person name="Mandel J.R."/>
            <person name="Marage G."/>
            <person name="Marchand G."/>
            <person name="Marquand E."/>
            <person name="Bret-Mestries E."/>
            <person name="Morien E."/>
            <person name="Nambeesan S."/>
            <person name="Nguyen T."/>
            <person name="Pegot-Espagnet P."/>
            <person name="Pouilly N."/>
            <person name="Raftis F."/>
            <person name="Sallet E."/>
            <person name="Schiex T."/>
            <person name="Thomas J."/>
            <person name="Vandecasteele C."/>
            <person name="Vares D."/>
            <person name="Vear F."/>
            <person name="Vautrin S."/>
            <person name="Crespi M."/>
            <person name="Mangin B."/>
            <person name="Burke J.M."/>
            <person name="Salse J."/>
            <person name="Munos S."/>
            <person name="Vincourt P."/>
            <person name="Rieseberg L.H."/>
            <person name="Langlade N.B."/>
        </authorList>
    </citation>
    <scope>NUCLEOTIDE SEQUENCE [LARGE SCALE GENOMIC DNA]</scope>
    <source>
        <strain evidence="20">cv. SF193</strain>
    </source>
</reference>
<keyword evidence="7" id="KW-0808">Transferase</keyword>
<dbReference type="SUPFAM" id="SSF52058">
    <property type="entry name" value="L domain-like"/>
    <property type="match status" value="1"/>
</dbReference>
<dbReference type="Gene3D" id="3.80.10.10">
    <property type="entry name" value="Ribonuclease Inhibitor"/>
    <property type="match status" value="3"/>
</dbReference>
<name>A0A251RTP3_HELAN</name>
<evidence type="ECO:0000256" key="6">
    <source>
        <dbReference type="ARBA" id="ARBA00022614"/>
    </source>
</evidence>
<keyword evidence="14" id="KW-0325">Glycoprotein</keyword>
<dbReference type="FunFam" id="3.80.10.10:FF:000041">
    <property type="entry name" value="LRR receptor-like serine/threonine-protein kinase ERECTA"/>
    <property type="match status" value="1"/>
</dbReference>
<evidence type="ECO:0000256" key="4">
    <source>
        <dbReference type="ARBA" id="ARBA00022475"/>
    </source>
</evidence>
<evidence type="ECO:0000256" key="3">
    <source>
        <dbReference type="ARBA" id="ARBA00012513"/>
    </source>
</evidence>
<dbReference type="EMBL" id="CM007906">
    <property type="protein sequence ID" value="OTF87785.1"/>
    <property type="molecule type" value="Genomic_DNA"/>
</dbReference>
<feature type="domain" description="Malectin" evidence="18">
    <location>
        <begin position="401"/>
        <end position="586"/>
    </location>
</feature>
<keyword evidence="20" id="KW-1185">Reference proteome</keyword>
<evidence type="ECO:0000313" key="19">
    <source>
        <dbReference type="EMBL" id="OTF87785.1"/>
    </source>
</evidence>
<evidence type="ECO:0000313" key="20">
    <source>
        <dbReference type="Proteomes" id="UP000215914"/>
    </source>
</evidence>
<dbReference type="EC" id="2.7.11.1" evidence="3"/>
<evidence type="ECO:0000259" key="18">
    <source>
        <dbReference type="Pfam" id="PF11721"/>
    </source>
</evidence>
<feature type="chain" id="PRO_5013055356" description="non-specific serine/threonine protein kinase" evidence="17">
    <location>
        <begin position="23"/>
        <end position="594"/>
    </location>
</feature>
<dbReference type="GO" id="GO:0005524">
    <property type="term" value="F:ATP binding"/>
    <property type="evidence" value="ECO:0007669"/>
    <property type="project" value="UniProtKB-KW"/>
</dbReference>
<keyword evidence="13" id="KW-0675">Receptor</keyword>
<dbReference type="FunFam" id="3.80.10.10:FF:000383">
    <property type="entry name" value="Leucine-rich repeat receptor protein kinase EMS1"/>
    <property type="match status" value="1"/>
</dbReference>
<keyword evidence="9" id="KW-0677">Repeat</keyword>
<feature type="signal peptide" evidence="17">
    <location>
        <begin position="1"/>
        <end position="22"/>
    </location>
</feature>
<comment type="catalytic activity">
    <reaction evidence="15">
        <text>L-threonyl-[protein] + ATP = O-phospho-L-threonyl-[protein] + ADP + H(+)</text>
        <dbReference type="Rhea" id="RHEA:46608"/>
        <dbReference type="Rhea" id="RHEA-COMP:11060"/>
        <dbReference type="Rhea" id="RHEA-COMP:11605"/>
        <dbReference type="ChEBI" id="CHEBI:15378"/>
        <dbReference type="ChEBI" id="CHEBI:30013"/>
        <dbReference type="ChEBI" id="CHEBI:30616"/>
        <dbReference type="ChEBI" id="CHEBI:61977"/>
        <dbReference type="ChEBI" id="CHEBI:456216"/>
        <dbReference type="EC" id="2.7.11.1"/>
    </reaction>
</comment>
<gene>
    <name evidence="19" type="ORF">HannXRQ_Chr17g0565721</name>
</gene>
<evidence type="ECO:0000256" key="2">
    <source>
        <dbReference type="ARBA" id="ARBA00004479"/>
    </source>
</evidence>
<evidence type="ECO:0000256" key="12">
    <source>
        <dbReference type="ARBA" id="ARBA00023136"/>
    </source>
</evidence>
<sequence>MKTLLYFSISLILYSQFSFTQSAKLDTQEVKVLKQIWGKLGLEDKNEWDFDKDPCSPGRWQLFVVCDCSFESNTTCRVTQISISSQNISTSLPTEFTKLQHLQILDLRFNYLRGTIPSEWATMRLSNLSLMGNRLSGRFPTTLTRMTTLLELDIEANRFSGPIPKEIANLKNLDMLDLSSNDFTGHLPAALAKLTNLTNLRICDNNFTGKIPNFISQWTKILRLHIQGCSFEGPLPLSISALTQLKDLRISDLKGGASTFPSLEKMPHLSILVLRNCLIRGTIPNYFRDMVNLSTIDLSFNNLTGEIPSSFSQLENVDYVYLTKNNLTGPLPGWVFSSTKNVDVSYNHFTWDSSSGPKTCEHEKINVVESYSSSSTNQRNIHPCLWKDFPCTKSDAQKINSLHINCGGREVNINNTIYESDTEKKGVSPYYNAGNWAFSSTGNFLDDDHDSDIYILSNTSSLYDISTSSSELYTTARKSAISLTYYGLCLKNGHYTVRLHFAEILFTQDKSFNSLGKRVFNVYVQGELKLKNFDIVKEAGGTGRAVIKNYHVIVKNNTLKIQLYWAGKGTTGIPVRGSYGPIISAISVDPIVTS</sequence>
<keyword evidence="11" id="KW-0067">ATP-binding</keyword>
<keyword evidence="5" id="KW-0597">Phosphoprotein</keyword>
<dbReference type="Pfam" id="PF11721">
    <property type="entry name" value="Malectin"/>
    <property type="match status" value="1"/>
</dbReference>
<evidence type="ECO:0000256" key="7">
    <source>
        <dbReference type="ARBA" id="ARBA00022679"/>
    </source>
</evidence>
<comment type="subcellular location">
    <subcellularLocation>
        <location evidence="1">Cell membrane</location>
    </subcellularLocation>
    <subcellularLocation>
        <location evidence="2">Membrane</location>
        <topology evidence="2">Single-pass type I membrane protein</topology>
    </subcellularLocation>
</comment>
<evidence type="ECO:0000256" key="17">
    <source>
        <dbReference type="SAM" id="SignalP"/>
    </source>
</evidence>
<evidence type="ECO:0000256" key="13">
    <source>
        <dbReference type="ARBA" id="ARBA00023170"/>
    </source>
</evidence>
<dbReference type="PANTHER" id="PTHR48006">
    <property type="entry name" value="LEUCINE-RICH REPEAT-CONTAINING PROTEIN DDB_G0281931-RELATED"/>
    <property type="match status" value="1"/>
</dbReference>